<comment type="caution">
    <text evidence="1">The sequence shown here is derived from an EMBL/GenBank/DDBJ whole genome shotgun (WGS) entry which is preliminary data.</text>
</comment>
<evidence type="ECO:0000313" key="1">
    <source>
        <dbReference type="EMBL" id="KKN96140.1"/>
    </source>
</evidence>
<dbReference type="EMBL" id="LAZR01000066">
    <property type="protein sequence ID" value="KKN96140.1"/>
    <property type="molecule type" value="Genomic_DNA"/>
</dbReference>
<organism evidence="1">
    <name type="scientific">marine sediment metagenome</name>
    <dbReference type="NCBI Taxonomy" id="412755"/>
    <lineage>
        <taxon>unclassified sequences</taxon>
        <taxon>metagenomes</taxon>
        <taxon>ecological metagenomes</taxon>
    </lineage>
</organism>
<dbReference type="AlphaFoldDB" id="A0A0F9USQ1"/>
<proteinExistence type="predicted"/>
<sequence>MGQARNRGSREERIEQAKLKRQEAFQGLEKRSLDDIRQEFGIPAGSPFLGYVVHIPESDEFLLDLNETADSINRLWCKSPGRAKRFDDPMAAYDAARPGRDLVVGLFETPDQFFVAEVF</sequence>
<accession>A0A0F9USQ1</accession>
<name>A0A0F9USQ1_9ZZZZ</name>
<reference evidence="1" key="1">
    <citation type="journal article" date="2015" name="Nature">
        <title>Complex archaea that bridge the gap between prokaryotes and eukaryotes.</title>
        <authorList>
            <person name="Spang A."/>
            <person name="Saw J.H."/>
            <person name="Jorgensen S.L."/>
            <person name="Zaremba-Niedzwiedzka K."/>
            <person name="Martijn J."/>
            <person name="Lind A.E."/>
            <person name="van Eijk R."/>
            <person name="Schleper C."/>
            <person name="Guy L."/>
            <person name="Ettema T.J."/>
        </authorList>
    </citation>
    <scope>NUCLEOTIDE SEQUENCE</scope>
</reference>
<gene>
    <name evidence="1" type="ORF">LCGC14_0170690</name>
</gene>
<protein>
    <submittedName>
        <fullName evidence="1">Uncharacterized protein</fullName>
    </submittedName>
</protein>